<evidence type="ECO:0000256" key="3">
    <source>
        <dbReference type="SAM" id="MobiDB-lite"/>
    </source>
</evidence>
<dbReference type="InterPro" id="IPR006760">
    <property type="entry name" value="Endosulphine"/>
</dbReference>
<dbReference type="Proteomes" id="UP000326198">
    <property type="component" value="Unassembled WGS sequence"/>
</dbReference>
<reference evidence="4 5" key="1">
    <citation type="submission" date="2019-04" db="EMBL/GenBank/DDBJ databases">
        <title>Friends and foes A comparative genomics studyof 23 Aspergillus species from section Flavi.</title>
        <authorList>
            <consortium name="DOE Joint Genome Institute"/>
            <person name="Kjaerbolling I."/>
            <person name="Vesth T."/>
            <person name="Frisvad J.C."/>
            <person name="Nybo J.L."/>
            <person name="Theobald S."/>
            <person name="Kildgaard S."/>
            <person name="Isbrandt T."/>
            <person name="Kuo A."/>
            <person name="Sato A."/>
            <person name="Lyhne E.K."/>
            <person name="Kogle M.E."/>
            <person name="Wiebenga A."/>
            <person name="Kun R.S."/>
            <person name="Lubbers R.J."/>
            <person name="Makela M.R."/>
            <person name="Barry K."/>
            <person name="Chovatia M."/>
            <person name="Clum A."/>
            <person name="Daum C."/>
            <person name="Haridas S."/>
            <person name="He G."/>
            <person name="LaButti K."/>
            <person name="Lipzen A."/>
            <person name="Mondo S."/>
            <person name="Riley R."/>
            <person name="Salamov A."/>
            <person name="Simmons B.A."/>
            <person name="Magnuson J.K."/>
            <person name="Henrissat B."/>
            <person name="Mortensen U.H."/>
            <person name="Larsen T.O."/>
            <person name="Devries R.P."/>
            <person name="Grigoriev I.V."/>
            <person name="Machida M."/>
            <person name="Baker S.E."/>
            <person name="Andersen M.R."/>
        </authorList>
    </citation>
    <scope>NUCLEOTIDE SEQUENCE [LARGE SCALE GENOMIC DNA]</scope>
    <source>
        <strain evidence="4 5">IBT 29228</strain>
    </source>
</reference>
<gene>
    <name evidence="4" type="ORF">BDV26DRAFT_278678</name>
</gene>
<organism evidence="4 5">
    <name type="scientific">Aspergillus bertholletiae</name>
    <dbReference type="NCBI Taxonomy" id="1226010"/>
    <lineage>
        <taxon>Eukaryota</taxon>
        <taxon>Fungi</taxon>
        <taxon>Dikarya</taxon>
        <taxon>Ascomycota</taxon>
        <taxon>Pezizomycotina</taxon>
        <taxon>Eurotiomycetes</taxon>
        <taxon>Eurotiomycetidae</taxon>
        <taxon>Eurotiales</taxon>
        <taxon>Aspergillaceae</taxon>
        <taxon>Aspergillus</taxon>
        <taxon>Aspergillus subgen. Circumdati</taxon>
    </lineage>
</organism>
<evidence type="ECO:0000256" key="2">
    <source>
        <dbReference type="RuleBase" id="RU363120"/>
    </source>
</evidence>
<dbReference type="AlphaFoldDB" id="A0A5N7BIA3"/>
<comment type="similarity">
    <text evidence="1 2">Belongs to the endosulfine family.</text>
</comment>
<evidence type="ECO:0000256" key="1">
    <source>
        <dbReference type="ARBA" id="ARBA00010520"/>
    </source>
</evidence>
<proteinExistence type="inferred from homology"/>
<protein>
    <recommendedName>
        <fullName evidence="2">mRNA stability protein</fullName>
    </recommendedName>
</protein>
<dbReference type="EMBL" id="ML736170">
    <property type="protein sequence ID" value="KAE8381465.1"/>
    <property type="molecule type" value="Genomic_DNA"/>
</dbReference>
<evidence type="ECO:0000313" key="5">
    <source>
        <dbReference type="Proteomes" id="UP000326198"/>
    </source>
</evidence>
<dbReference type="Pfam" id="PF04667">
    <property type="entry name" value="Endosulfine"/>
    <property type="match status" value="1"/>
</dbReference>
<keyword evidence="5" id="KW-1185">Reference proteome</keyword>
<name>A0A5N7BIA3_9EURO</name>
<comment type="function">
    <text evidence="2">Plays an essential role in initiation of the G0 program by preventing the degradation of specific nutrient-regulated mRNAs via the 5'-3' mRNA decay pathway.</text>
</comment>
<feature type="region of interest" description="Disordered" evidence="3">
    <location>
        <begin position="33"/>
        <end position="89"/>
    </location>
</feature>
<evidence type="ECO:0000313" key="4">
    <source>
        <dbReference type="EMBL" id="KAE8381465.1"/>
    </source>
</evidence>
<dbReference type="OrthoDB" id="5949865at2759"/>
<sequence length="117" mass="12650">MALTGDEQCCLRVYGRLPHGELLRQQSRERRYFDSGDLAPSAADKVTADGPIQTGTAHATRDSISRPYAPVPNISNANKDANRDVSGKGCQIAEMIDSPLHQQINSANGMQKPEGTI</sequence>
<accession>A0A5N7BIA3</accession>